<dbReference type="SUPFAM" id="SSF74788">
    <property type="entry name" value="Cullin repeat-like"/>
    <property type="match status" value="1"/>
</dbReference>
<evidence type="ECO:0000256" key="2">
    <source>
        <dbReference type="SAM" id="MobiDB-lite"/>
    </source>
</evidence>
<dbReference type="OrthoDB" id="343985at2759"/>
<feature type="region of interest" description="Disordered" evidence="2">
    <location>
        <begin position="605"/>
        <end position="624"/>
    </location>
</feature>
<dbReference type="EMBL" id="JAPCXC010000024">
    <property type="protein sequence ID" value="KAJ1610495.1"/>
    <property type="molecule type" value="Genomic_DNA"/>
</dbReference>
<dbReference type="InterPro" id="IPR045093">
    <property type="entry name" value="Cullin"/>
</dbReference>
<feature type="region of interest" description="Disordered" evidence="2">
    <location>
        <begin position="1607"/>
        <end position="1683"/>
    </location>
</feature>
<comment type="similarity">
    <text evidence="1">Belongs to the cullin family.</text>
</comment>
<dbReference type="Proteomes" id="UP001067231">
    <property type="component" value="Unassembled WGS sequence"/>
</dbReference>
<feature type="compositionally biased region" description="Low complexity" evidence="2">
    <location>
        <begin position="1608"/>
        <end position="1625"/>
    </location>
</feature>
<dbReference type="InterPro" id="IPR016158">
    <property type="entry name" value="Cullin_homology"/>
</dbReference>
<feature type="compositionally biased region" description="Low complexity" evidence="2">
    <location>
        <begin position="1670"/>
        <end position="1683"/>
    </location>
</feature>
<feature type="compositionally biased region" description="Gly residues" evidence="2">
    <location>
        <begin position="614"/>
        <end position="624"/>
    </location>
</feature>
<dbReference type="SUPFAM" id="SSF75632">
    <property type="entry name" value="Cullin homology domain"/>
    <property type="match status" value="1"/>
</dbReference>
<dbReference type="PANTHER" id="PTHR11932">
    <property type="entry name" value="CULLIN"/>
    <property type="match status" value="1"/>
</dbReference>
<sequence length="1808" mass="202555">MQDSPSERQQIAEIRAEMMSGRYMEEWDERFERNLEASRISREVARVLQNIDNSCLKPLLCFLRSVPSGFSPLPISSLEKLLEQSEEEYNSLSEVDSEEAELSSSDGGSWADIVIGSGVGITGLRQSAHLHRRLLGGYLSSPIRYGYGLSYGQFGADRGRESGYERGHWRGVQYGGSERPGTPAVESMEEVQSSTKTFKVAISVQQVQHIYRIGGISNENVWTALFGDYTKDEKERYVVTRYKMPSFLSNKILMESYSSVVQVSEIQNNSMQVYMFCRSVLKHFCMDILTPRILIHANIFLLWNGTLKDVFSNKTYERLLSDILSTTTDSSDLTDSYSSCEGNNLGVSDGVFSLYSGLVDGTLPSLLLLRVLEEEFAKFSVLAHFMIRIFGYLDRNSCHVFSNSPDLNITALLYFYKCVFFPLSSSFTAALLNIVTVERDFFIQASLRCLFSSRVDDGKVFDCVDKLSSGEDEREMEAEVEMEAEEALLGTWRDHERNSPQKCSKESHFLNEMYFNGNSLLLQRFSDKIHNKILFNVINNIVLTMSSSSSNKISLRRTNTSSVAEGSSEGSGGTSSSYLEPDVFSRDGQGPRVKRRMTGLDRASRTIDPSLDLGGEGQSGQGTGRSSGLFWFSDEEIDQTVYKTTIEDPFLRGTLYYYYNRLDGFFGFLDLKQSCMLVNWILLEEERRVVGIFPKRSHAGFFKLLESVLFYFLSRKLVESFRQSICDFVFLNRKEMGANGASGTRPLGLNFLFKGSIRSYINNDNYCALKSIYSLFLKDTLRPSSQNMLNKILMKSEISSYHKKLEFPTGGLHMDISKLANSVGAGMGGVAGSSSRAASGGSSRQSCFVYLAYVIYESIIEDVTKAIKFESDGLLKGEYKASIRTSDRFLSIQIILSLLRRYRRFIRHSFEDDKALLRIVHRAFYDGLILYLQDSVSPNSHSLVLFMLSVWMNSFIDSRLVRLHSIFACFREGVPRPGRSCSGLGADPKSQSKNNQERPVGNKPILRLFSRFVLEWLNRFMVGKNLNRAKLLVSDAVLIVDEISRSGYFSEICSILMMNAITCVSLLKLLPNFEVIISLYKDRLCKRLLNISLFDYLGGEVGISELLVSIESNRSSWTGSVPNRNGEEEGGGDGAGKPYAKHGGGAEDSVNTSLSSLRSLLEDFLRPLLEDFLRSVFLPRAGSRTELQVFLTSNFNWRRMNSYTVISAPSGSSSFGGLGDGGSPEGGISASGGAGRSNLNVSLPVGVRSEMDSFEEEYRRDYPHRRISWLWENGFAVLVGRGFKAAVAVEGEGGVREEIVGELLDFNVACSLSVSVVLLLLGELSGEEEMTLGEVVSRTRLSPLEVTRILLSLSLPRQRFVLFLDRSVGGMAPFEMTRERVINWSYWINGQSRFRLSDVIIRSDQGDTEIFRRRIMFCPRMLSNELFSCKGPSSDSYLRSMGFSELFEGETSIDCQEYYQLPNAENCFRSICRVRYPWNADIFLDDESYESYFSFMSSLIGSDDVFYSIVKCGIHGDDDLDGAADEGTCSDSVCEFKTSTFVYRDNFGVLFNESYNIENLESARSDKDQNQDKDKRDSGESGHTGRFRSVIIDEENSLRVLNHFEVPSSSRSGGSLSNGNSGSSSHWVKPSANDPDSSPQMEENPVKRRCISGLEGGVQSDRDDGRARMSSSCSSFSISSTGSPSLVYMEHSASGRLSDGCISGMIDTVCKLESVIVKLLKRAKSKSYSEILDYISEHWDLERGNIPSVSSIDTAIAKLMKRDFIRLVCMHSNQQCSCKDIPKQLLSISESAPPIDLFSENSLFEYVH</sequence>
<reference evidence="4" key="1">
    <citation type="submission" date="2022-10" db="EMBL/GenBank/DDBJ databases">
        <title>Adaptive evolution leads to modifications in subtelomeric GC content in a zoonotic Cryptosporidium species.</title>
        <authorList>
            <person name="Li J."/>
            <person name="Feng Y."/>
            <person name="Xiao L."/>
        </authorList>
    </citation>
    <scope>NUCLEOTIDE SEQUENCE</scope>
    <source>
        <strain evidence="4">33844</strain>
    </source>
</reference>
<accession>A0A9D5DN02</accession>
<feature type="region of interest" description="Disordered" evidence="2">
    <location>
        <begin position="1561"/>
        <end position="1588"/>
    </location>
</feature>
<feature type="compositionally biased region" description="Basic and acidic residues" evidence="2">
    <location>
        <begin position="1561"/>
        <end position="1580"/>
    </location>
</feature>
<evidence type="ECO:0000259" key="3">
    <source>
        <dbReference type="PROSITE" id="PS50069"/>
    </source>
</evidence>
<name>A0A9D5DN02_9CRYT</name>
<dbReference type="PROSITE" id="PS50069">
    <property type="entry name" value="CULLIN_2"/>
    <property type="match status" value="1"/>
</dbReference>
<protein>
    <recommendedName>
        <fullName evidence="3">Cullin family profile domain-containing protein</fullName>
    </recommendedName>
</protein>
<feature type="region of interest" description="Disordered" evidence="2">
    <location>
        <begin position="1115"/>
        <end position="1147"/>
    </location>
</feature>
<comment type="caution">
    <text evidence="4">The sequence shown here is derived from an EMBL/GenBank/DDBJ whole genome shotgun (WGS) entry which is preliminary data.</text>
</comment>
<dbReference type="InterPro" id="IPR016159">
    <property type="entry name" value="Cullin_repeat-like_dom_sf"/>
</dbReference>
<evidence type="ECO:0000313" key="4">
    <source>
        <dbReference type="EMBL" id="KAJ1610495.1"/>
    </source>
</evidence>
<dbReference type="InterPro" id="IPR036317">
    <property type="entry name" value="Cullin_homology_sf"/>
</dbReference>
<organism evidence="4">
    <name type="scientific">Cryptosporidium canis</name>
    <dbReference type="NCBI Taxonomy" id="195482"/>
    <lineage>
        <taxon>Eukaryota</taxon>
        <taxon>Sar</taxon>
        <taxon>Alveolata</taxon>
        <taxon>Apicomplexa</taxon>
        <taxon>Conoidasida</taxon>
        <taxon>Coccidia</taxon>
        <taxon>Eucoccidiorida</taxon>
        <taxon>Eimeriorina</taxon>
        <taxon>Cryptosporidiidae</taxon>
        <taxon>Cryptosporidium</taxon>
    </lineage>
</organism>
<feature type="region of interest" description="Disordered" evidence="2">
    <location>
        <begin position="554"/>
        <end position="599"/>
    </location>
</feature>
<dbReference type="Gene3D" id="3.30.230.130">
    <property type="entry name" value="Cullin, Chain C, Domain 2"/>
    <property type="match status" value="1"/>
</dbReference>
<feature type="domain" description="Cullin family profile" evidence="3">
    <location>
        <begin position="1066"/>
        <end position="1354"/>
    </location>
</feature>
<evidence type="ECO:0000256" key="1">
    <source>
        <dbReference type="PROSITE-ProRule" id="PRU00330"/>
    </source>
</evidence>
<gene>
    <name evidence="4" type="ORF">OJ253_1153</name>
</gene>
<proteinExistence type="inferred from homology"/>